<feature type="active site" description="Proton acceptor" evidence="7">
    <location>
        <position position="209"/>
    </location>
</feature>
<feature type="binding site" evidence="8">
    <location>
        <position position="210"/>
    </location>
    <ligand>
        <name>Zn(2+)</name>
        <dbReference type="ChEBI" id="CHEBI:29105"/>
        <label>2</label>
    </ligand>
</feature>
<dbReference type="SUPFAM" id="SSF53187">
    <property type="entry name" value="Zn-dependent exopeptidases"/>
    <property type="match status" value="1"/>
</dbReference>
<dbReference type="SUPFAM" id="SSF101821">
    <property type="entry name" value="Aminopeptidase/glucanase lid domain"/>
    <property type="match status" value="1"/>
</dbReference>
<evidence type="ECO:0000256" key="6">
    <source>
        <dbReference type="PIRNR" id="PIRNR001123"/>
    </source>
</evidence>
<evidence type="ECO:0000256" key="3">
    <source>
        <dbReference type="ARBA" id="ARBA00022670"/>
    </source>
</evidence>
<organism evidence="9 11">
    <name type="scientific">candidate division WOR-3 bacterium JGI_Cruoil_03_44_89</name>
    <dbReference type="NCBI Taxonomy" id="1973748"/>
    <lineage>
        <taxon>Bacteria</taxon>
        <taxon>Bacteria division WOR-3</taxon>
    </lineage>
</organism>
<evidence type="ECO:0000256" key="2">
    <source>
        <dbReference type="ARBA" id="ARBA00022438"/>
    </source>
</evidence>
<dbReference type="EMBL" id="NOZQ01000097">
    <property type="protein sequence ID" value="OYD15913.1"/>
    <property type="molecule type" value="Genomic_DNA"/>
</dbReference>
<dbReference type="Gene3D" id="2.40.30.40">
    <property type="entry name" value="Peptidase M42, domain 2"/>
    <property type="match status" value="1"/>
</dbReference>
<proteinExistence type="inferred from homology"/>
<dbReference type="CDD" id="cd05656">
    <property type="entry name" value="M42_Frv"/>
    <property type="match status" value="1"/>
</dbReference>
<dbReference type="Proteomes" id="UP000215215">
    <property type="component" value="Unassembled WGS sequence"/>
</dbReference>
<sequence length="357" mass="39005">MEGKSLKFLRGLIDAISPSGCEEEAAKLWKDYVANFADKVEGDVHGNSIGIINPKGKPRVMLAGHIDEIGYMIKYIDKDGFLYFSTIGGIDTHIMPGERIWIKGKHGTVAGIIGRDPIHQLTKEAREKVEKIEDLFIDIGVKEKKEAEKLVSVGDPAVPAVSFEELKGDRVVGRAFDDKSGAFVVAETLRLLSKSNLEAAVYGVATVQEEVGLRGAKTSAFRVSPDIGIATDVTFTSDYPALKSETKRTKFGDIKIGKGPVIARGPNINPKVFDMLVETAKKEKIPYQVEAISKATGTDANVIQLTKEGVATGLVSIPNRYMHTPVELVSTEDFVNVSKLLAAFIRRLEKKTNFIPF</sequence>
<dbReference type="EMBL" id="NOZQ01000027">
    <property type="protein sequence ID" value="OYD17234.1"/>
    <property type="molecule type" value="Genomic_DNA"/>
</dbReference>
<dbReference type="Pfam" id="PF05343">
    <property type="entry name" value="Peptidase_M42"/>
    <property type="match status" value="1"/>
</dbReference>
<dbReference type="GO" id="GO:0004177">
    <property type="term" value="F:aminopeptidase activity"/>
    <property type="evidence" value="ECO:0007669"/>
    <property type="project" value="UniProtKB-UniRule"/>
</dbReference>
<comment type="cofactor">
    <cofactor evidence="8">
        <name>a divalent metal cation</name>
        <dbReference type="ChEBI" id="CHEBI:60240"/>
    </cofactor>
    <text evidence="8">Binds 2 divalent metal cations per subunit.</text>
</comment>
<dbReference type="InterPro" id="IPR008007">
    <property type="entry name" value="Peptidase_M42"/>
</dbReference>
<dbReference type="InterPro" id="IPR051464">
    <property type="entry name" value="Peptidase_M42_aminopept"/>
</dbReference>
<evidence type="ECO:0000256" key="8">
    <source>
        <dbReference type="PIRSR" id="PIRSR001123-2"/>
    </source>
</evidence>
<protein>
    <submittedName>
        <fullName evidence="9">Hydrolase</fullName>
    </submittedName>
</protein>
<keyword evidence="3" id="KW-0645">Protease</keyword>
<dbReference type="GO" id="GO:0046872">
    <property type="term" value="F:metal ion binding"/>
    <property type="evidence" value="ECO:0007669"/>
    <property type="project" value="UniProtKB-UniRule"/>
</dbReference>
<evidence type="ECO:0000256" key="7">
    <source>
        <dbReference type="PIRSR" id="PIRSR001123-1"/>
    </source>
</evidence>
<evidence type="ECO:0000313" key="9">
    <source>
        <dbReference type="EMBL" id="OYD15913.1"/>
    </source>
</evidence>
<reference evidence="9 11" key="1">
    <citation type="submission" date="2017-07" db="EMBL/GenBank/DDBJ databases">
        <title>Recovery of genomes from metagenomes via a dereplication, aggregation, and scoring strategy.</title>
        <authorList>
            <person name="Sieber C.M."/>
            <person name="Probst A.J."/>
            <person name="Sharrar A."/>
            <person name="Thomas B.C."/>
            <person name="Hess M."/>
            <person name="Tringe S.G."/>
            <person name="Banfield J.F."/>
        </authorList>
    </citation>
    <scope>NUCLEOTIDE SEQUENCE [LARGE SCALE GENOMIC DNA]</scope>
    <source>
        <strain evidence="9">JGI_Cruoil_03_44_89</strain>
    </source>
</reference>
<comment type="similarity">
    <text evidence="1 6">Belongs to the peptidase M42 family.</text>
</comment>
<evidence type="ECO:0000313" key="11">
    <source>
        <dbReference type="Proteomes" id="UP000215215"/>
    </source>
</evidence>
<feature type="binding site" evidence="8">
    <location>
        <position position="65"/>
    </location>
    <ligand>
        <name>Zn(2+)</name>
        <dbReference type="ChEBI" id="CHEBI:29105"/>
        <label>1</label>
    </ligand>
</feature>
<keyword evidence="2" id="KW-0031">Aminopeptidase</keyword>
<dbReference type="GO" id="GO:0006508">
    <property type="term" value="P:proteolysis"/>
    <property type="evidence" value="ECO:0007669"/>
    <property type="project" value="UniProtKB-KW"/>
</dbReference>
<evidence type="ECO:0000256" key="1">
    <source>
        <dbReference type="ARBA" id="ARBA00006272"/>
    </source>
</evidence>
<dbReference type="AlphaFoldDB" id="A0A235BTY0"/>
<accession>A0A235BTY0</accession>
<comment type="caution">
    <text evidence="9">The sequence shown here is derived from an EMBL/GenBank/DDBJ whole genome shotgun (WGS) entry which is preliminary data.</text>
</comment>
<feature type="binding site" evidence="8">
    <location>
        <position position="323"/>
    </location>
    <ligand>
        <name>Zn(2+)</name>
        <dbReference type="ChEBI" id="CHEBI:29105"/>
        <label>2</label>
    </ligand>
</feature>
<feature type="binding site" evidence="8">
    <location>
        <position position="177"/>
    </location>
    <ligand>
        <name>Zn(2+)</name>
        <dbReference type="ChEBI" id="CHEBI:29105"/>
        <label>2</label>
    </ligand>
</feature>
<keyword evidence="4 8" id="KW-0479">Metal-binding</keyword>
<evidence type="ECO:0000256" key="5">
    <source>
        <dbReference type="ARBA" id="ARBA00022801"/>
    </source>
</evidence>
<dbReference type="PANTHER" id="PTHR32481">
    <property type="entry name" value="AMINOPEPTIDASE"/>
    <property type="match status" value="1"/>
</dbReference>
<feature type="binding site" evidence="8">
    <location>
        <position position="177"/>
    </location>
    <ligand>
        <name>Zn(2+)</name>
        <dbReference type="ChEBI" id="CHEBI:29105"/>
        <label>1</label>
    </ligand>
</feature>
<keyword evidence="5 9" id="KW-0378">Hydrolase</keyword>
<dbReference type="Gene3D" id="3.40.630.10">
    <property type="entry name" value="Zn peptidases"/>
    <property type="match status" value="1"/>
</dbReference>
<dbReference type="InterPro" id="IPR023367">
    <property type="entry name" value="Peptidase_M42_dom2"/>
</dbReference>
<name>A0A235BTY0_UNCW3</name>
<evidence type="ECO:0000313" key="10">
    <source>
        <dbReference type="EMBL" id="OYD17234.1"/>
    </source>
</evidence>
<evidence type="ECO:0000256" key="4">
    <source>
        <dbReference type="ARBA" id="ARBA00022723"/>
    </source>
</evidence>
<dbReference type="PIRSF" id="PIRSF001123">
    <property type="entry name" value="PepA_GA"/>
    <property type="match status" value="1"/>
</dbReference>
<gene>
    <name evidence="10" type="ORF">CH333_01455</name>
    <name evidence="9" type="ORF">CH333_04690</name>
</gene>
<dbReference type="PANTHER" id="PTHR32481:SF20">
    <property type="entry name" value="AMINOPEPTIDASE YSDC"/>
    <property type="match status" value="1"/>
</dbReference>
<feature type="binding site" evidence="8">
    <location>
        <position position="232"/>
    </location>
    <ligand>
        <name>Zn(2+)</name>
        <dbReference type="ChEBI" id="CHEBI:29105"/>
        <label>1</label>
    </ligand>
</feature>